<dbReference type="KEGG" id="crx:CRECT_0099"/>
<dbReference type="RefSeq" id="WP_002943038.1">
    <property type="nucleotide sequence ID" value="NZ_CP012543.1"/>
</dbReference>
<accession>A0A6G5QJI1</accession>
<dbReference type="Pfam" id="PF02613">
    <property type="entry name" value="Nitrate_red_del"/>
    <property type="match status" value="1"/>
</dbReference>
<dbReference type="SUPFAM" id="SSF89155">
    <property type="entry name" value="TorD-like"/>
    <property type="match status" value="1"/>
</dbReference>
<dbReference type="PANTHER" id="PTHR34227">
    <property type="entry name" value="CHAPERONE PROTEIN YCDY"/>
    <property type="match status" value="1"/>
</dbReference>
<evidence type="ECO:0000313" key="1">
    <source>
        <dbReference type="EMBL" id="QCD45811.1"/>
    </source>
</evidence>
<dbReference type="InterPro" id="IPR050289">
    <property type="entry name" value="TorD/DmsD_chaperones"/>
</dbReference>
<dbReference type="InterPro" id="IPR036411">
    <property type="entry name" value="TorD-like_sf"/>
</dbReference>
<dbReference type="InterPro" id="IPR020945">
    <property type="entry name" value="DMSO/NO3_reduct_chaperone"/>
</dbReference>
<organism evidence="1 2">
    <name type="scientific">Campylobacter rectus</name>
    <name type="common">Wolinella recta</name>
    <dbReference type="NCBI Taxonomy" id="203"/>
    <lineage>
        <taxon>Bacteria</taxon>
        <taxon>Pseudomonadati</taxon>
        <taxon>Campylobacterota</taxon>
        <taxon>Epsilonproteobacteria</taxon>
        <taxon>Campylobacterales</taxon>
        <taxon>Campylobacteraceae</taxon>
        <taxon>Campylobacter</taxon>
    </lineage>
</organism>
<proteinExistence type="predicted"/>
<dbReference type="PANTHER" id="PTHR34227:SF1">
    <property type="entry name" value="DIMETHYL SULFOXIDE REDUCTASE CHAPERONE-RELATED"/>
    <property type="match status" value="1"/>
</dbReference>
<dbReference type="Proteomes" id="UP000502377">
    <property type="component" value="Chromosome"/>
</dbReference>
<dbReference type="Gene3D" id="1.10.3480.10">
    <property type="entry name" value="TorD-like"/>
    <property type="match status" value="1"/>
</dbReference>
<gene>
    <name evidence="1" type="ORF">CRECT_0099</name>
</gene>
<evidence type="ECO:0000313" key="2">
    <source>
        <dbReference type="Proteomes" id="UP000502377"/>
    </source>
</evidence>
<name>A0A6G5QJI1_CAMRE</name>
<sequence>MRNLKQSLCVEDFLRQVFLVPLTGENLDELLNLTQDFAPKLKEHKFILEFAECKSEPSLIDEIRYEFNKLFVGPKRPKAEPYESVYFDYQTMFGAKTMQVRSFYESSGLKLEDAQLDKFPDDFIGYELQYLYFLSFSALKAEDEAKFNEILRKKAEFIAAHPSQWFCKFAARCDEHANLDVWKSFGNFLNLYLNSEMDALKSALKDPEIFKNLKE</sequence>
<dbReference type="AlphaFoldDB" id="A0A6G5QJI1"/>
<protein>
    <submittedName>
        <fullName evidence="1">Reductase assembly protein</fullName>
    </submittedName>
</protein>
<dbReference type="EMBL" id="CP012543">
    <property type="protein sequence ID" value="QCD45811.1"/>
    <property type="molecule type" value="Genomic_DNA"/>
</dbReference>
<reference evidence="1 2" key="1">
    <citation type="submission" date="2016-07" db="EMBL/GenBank/DDBJ databases">
        <title>Comparative genomics of the Campylobacter concisus group.</title>
        <authorList>
            <person name="Miller W.G."/>
            <person name="Yee E."/>
            <person name="Chapman M.H."/>
            <person name="Huynh S."/>
            <person name="Bono J.L."/>
            <person name="On S.L.W."/>
            <person name="StLeger J."/>
            <person name="Foster G."/>
            <person name="Parker C.T."/>
        </authorList>
    </citation>
    <scope>NUCLEOTIDE SEQUENCE [LARGE SCALE GENOMIC DNA]</scope>
    <source>
        <strain evidence="1 2">ATCC 33238</strain>
    </source>
</reference>